<evidence type="ECO:0000256" key="4">
    <source>
        <dbReference type="PROSITE-ProRule" id="PRU00473"/>
    </source>
</evidence>
<organism evidence="7 8">
    <name type="scientific">Zoogloea oleivorans</name>
    <dbReference type="NCBI Taxonomy" id="1552750"/>
    <lineage>
        <taxon>Bacteria</taxon>
        <taxon>Pseudomonadati</taxon>
        <taxon>Pseudomonadota</taxon>
        <taxon>Betaproteobacteria</taxon>
        <taxon>Rhodocyclales</taxon>
        <taxon>Zoogloeaceae</taxon>
        <taxon>Zoogloea</taxon>
    </lineage>
</organism>
<comment type="caution">
    <text evidence="7">The sequence shown here is derived from an EMBL/GenBank/DDBJ whole genome shotgun (WGS) entry which is preliminary data.</text>
</comment>
<dbReference type="Proteomes" id="UP000389128">
    <property type="component" value="Unassembled WGS sequence"/>
</dbReference>
<evidence type="ECO:0000313" key="7">
    <source>
        <dbReference type="EMBL" id="TYC54994.1"/>
    </source>
</evidence>
<proteinExistence type="predicted"/>
<dbReference type="SUPFAM" id="SSF103088">
    <property type="entry name" value="OmpA-like"/>
    <property type="match status" value="1"/>
</dbReference>
<dbReference type="InterPro" id="IPR050330">
    <property type="entry name" value="Bact_OuterMem_StrucFunc"/>
</dbReference>
<keyword evidence="5" id="KW-0732">Signal</keyword>
<dbReference type="PRINTS" id="PR01023">
    <property type="entry name" value="NAFLGMOTY"/>
</dbReference>
<dbReference type="AlphaFoldDB" id="A0A6C2CLF4"/>
<gene>
    <name evidence="7" type="ORF">ETQ85_16215</name>
</gene>
<evidence type="ECO:0000256" key="3">
    <source>
        <dbReference type="ARBA" id="ARBA00023237"/>
    </source>
</evidence>
<dbReference type="Pfam" id="PF00691">
    <property type="entry name" value="OmpA"/>
    <property type="match status" value="1"/>
</dbReference>
<dbReference type="PANTHER" id="PTHR30329">
    <property type="entry name" value="STATOR ELEMENT OF FLAGELLAR MOTOR COMPLEX"/>
    <property type="match status" value="1"/>
</dbReference>
<dbReference type="InterPro" id="IPR006665">
    <property type="entry name" value="OmpA-like"/>
</dbReference>
<comment type="subcellular location">
    <subcellularLocation>
        <location evidence="1">Cell outer membrane</location>
    </subcellularLocation>
</comment>
<dbReference type="GO" id="GO:0009279">
    <property type="term" value="C:cell outer membrane"/>
    <property type="evidence" value="ECO:0007669"/>
    <property type="project" value="UniProtKB-SubCell"/>
</dbReference>
<dbReference type="InterPro" id="IPR036737">
    <property type="entry name" value="OmpA-like_sf"/>
</dbReference>
<feature type="signal peptide" evidence="5">
    <location>
        <begin position="1"/>
        <end position="24"/>
    </location>
</feature>
<name>A0A6C2CLF4_9RHOO</name>
<dbReference type="PROSITE" id="PS51123">
    <property type="entry name" value="OMPA_2"/>
    <property type="match status" value="1"/>
</dbReference>
<dbReference type="RefSeq" id="WP_148580126.1">
    <property type="nucleotide sequence ID" value="NZ_JAVEUW010000030.1"/>
</dbReference>
<feature type="domain" description="OmpA-like" evidence="6">
    <location>
        <begin position="48"/>
        <end position="164"/>
    </location>
</feature>
<evidence type="ECO:0000256" key="5">
    <source>
        <dbReference type="SAM" id="SignalP"/>
    </source>
</evidence>
<evidence type="ECO:0000313" key="8">
    <source>
        <dbReference type="Proteomes" id="UP000389128"/>
    </source>
</evidence>
<protein>
    <submittedName>
        <fullName evidence="7">OmpA family protein</fullName>
    </submittedName>
</protein>
<dbReference type="EMBL" id="SDKK01000015">
    <property type="protein sequence ID" value="TYC54994.1"/>
    <property type="molecule type" value="Genomic_DNA"/>
</dbReference>
<dbReference type="Gene3D" id="3.30.1330.60">
    <property type="entry name" value="OmpA-like domain"/>
    <property type="match status" value="1"/>
</dbReference>
<dbReference type="PANTHER" id="PTHR30329:SF21">
    <property type="entry name" value="LIPOPROTEIN YIAD-RELATED"/>
    <property type="match status" value="1"/>
</dbReference>
<dbReference type="CDD" id="cd07185">
    <property type="entry name" value="OmpA_C-like"/>
    <property type="match status" value="1"/>
</dbReference>
<keyword evidence="3" id="KW-0998">Cell outer membrane</keyword>
<keyword evidence="2 4" id="KW-0472">Membrane</keyword>
<feature type="chain" id="PRO_5025626245" evidence="5">
    <location>
        <begin position="25"/>
        <end position="202"/>
    </location>
</feature>
<evidence type="ECO:0000259" key="6">
    <source>
        <dbReference type="PROSITE" id="PS51123"/>
    </source>
</evidence>
<accession>A0A6C2CLF4</accession>
<evidence type="ECO:0000256" key="2">
    <source>
        <dbReference type="ARBA" id="ARBA00023136"/>
    </source>
</evidence>
<reference evidence="7 8" key="1">
    <citation type="submission" date="2019-01" db="EMBL/GenBank/DDBJ databases">
        <title>Zoogloea oleivorans genome sequencing and assembly.</title>
        <authorList>
            <person name="Tancsics A."/>
            <person name="Farkas M."/>
            <person name="Kriszt B."/>
            <person name="Maroti G."/>
            <person name="Horvath B."/>
        </authorList>
    </citation>
    <scope>NUCLEOTIDE SEQUENCE [LARGE SCALE GENOMIC DNA]</scope>
    <source>
        <strain evidence="7 8">Buc</strain>
    </source>
</reference>
<dbReference type="PROSITE" id="PS51257">
    <property type="entry name" value="PROKAR_LIPOPROTEIN"/>
    <property type="match status" value="1"/>
</dbReference>
<keyword evidence="8" id="KW-1185">Reference proteome</keyword>
<evidence type="ECO:0000256" key="1">
    <source>
        <dbReference type="ARBA" id="ARBA00004442"/>
    </source>
</evidence>
<sequence>MFNAKRRYVAIAVAGLILAGCASAPGNGKGTDTDSAKRNAVKVTQTTRGAQITSDDRILFDTGKSDVKQEGQVFIERVAKILKEKTKANVAIEGYTDNVGAANLNQTLSERRAASVKQALVAKGVATTRITATGFGMNKPVGDNNTAEGRQANRRTNIVVLGESVENIGGTSLGDRLSEGLGEFLKSAGEVMNKVFGSDSKN</sequence>
<dbReference type="InterPro" id="IPR006664">
    <property type="entry name" value="OMP_bac"/>
</dbReference>
<dbReference type="OrthoDB" id="9782229at2"/>
<dbReference type="PRINTS" id="PR01021">
    <property type="entry name" value="OMPADOMAIN"/>
</dbReference>